<dbReference type="SMART" id="SM00397">
    <property type="entry name" value="t_SNARE"/>
    <property type="match status" value="1"/>
</dbReference>
<accession>A0A316ZFY8</accession>
<dbReference type="InterPro" id="IPR036871">
    <property type="entry name" value="PX_dom_sf"/>
</dbReference>
<dbReference type="AlphaFoldDB" id="A0A316ZFY8"/>
<dbReference type="Gene3D" id="3.30.1520.10">
    <property type="entry name" value="Phox-like domain"/>
    <property type="match status" value="1"/>
</dbReference>
<reference evidence="4 5" key="1">
    <citation type="journal article" date="2018" name="Mol. Biol. Evol.">
        <title>Broad Genomic Sampling Reveals a Smut Pathogenic Ancestry of the Fungal Clade Ustilaginomycotina.</title>
        <authorList>
            <person name="Kijpornyongpan T."/>
            <person name="Mondo S.J."/>
            <person name="Barry K."/>
            <person name="Sandor L."/>
            <person name="Lee J."/>
            <person name="Lipzen A."/>
            <person name="Pangilinan J."/>
            <person name="LaButti K."/>
            <person name="Hainaut M."/>
            <person name="Henrissat B."/>
            <person name="Grigoriev I.V."/>
            <person name="Spatafora J.W."/>
            <person name="Aime M.C."/>
        </authorList>
    </citation>
    <scope>NUCLEOTIDE SEQUENCE [LARGE SCALE GENOMIC DNA]</scope>
    <source>
        <strain evidence="4 5">MCA 4186</strain>
    </source>
</reference>
<protein>
    <recommendedName>
        <fullName evidence="6">PX domain-containing protein</fullName>
    </recommendedName>
</protein>
<organism evidence="4 5">
    <name type="scientific">Tilletiopsis washingtonensis</name>
    <dbReference type="NCBI Taxonomy" id="58919"/>
    <lineage>
        <taxon>Eukaryota</taxon>
        <taxon>Fungi</taxon>
        <taxon>Dikarya</taxon>
        <taxon>Basidiomycota</taxon>
        <taxon>Ustilaginomycotina</taxon>
        <taxon>Exobasidiomycetes</taxon>
        <taxon>Entylomatales</taxon>
        <taxon>Entylomatales incertae sedis</taxon>
        <taxon>Tilletiopsis</taxon>
    </lineage>
</organism>
<dbReference type="GeneID" id="37266531"/>
<dbReference type="GO" id="GO:0035091">
    <property type="term" value="F:phosphatidylinositol binding"/>
    <property type="evidence" value="ECO:0007669"/>
    <property type="project" value="InterPro"/>
</dbReference>
<dbReference type="EMBL" id="KZ819284">
    <property type="protein sequence ID" value="PWO00661.1"/>
    <property type="molecule type" value="Genomic_DNA"/>
</dbReference>
<name>A0A316ZFY8_9BASI</name>
<dbReference type="OrthoDB" id="428895at2759"/>
<evidence type="ECO:0000313" key="5">
    <source>
        <dbReference type="Proteomes" id="UP000245946"/>
    </source>
</evidence>
<feature type="compositionally biased region" description="Low complexity" evidence="1">
    <location>
        <begin position="158"/>
        <end position="169"/>
    </location>
</feature>
<feature type="domain" description="T-SNARE coiled-coil homology" evidence="2">
    <location>
        <begin position="213"/>
        <end position="275"/>
    </location>
</feature>
<sequence>MPAPTLALPTSSLRHTPSPHVVYHIAIAQPVRSWLVLRRYSAFAALHAALAPLLLAELPALPPRHAARHVLGASLSRLGLGAAAPLHAGADEDAAATERRLQLQRFLRAVLCRVAAAPRTPAHDAAVPHLAAFLDMAPSDLLALAARVRDEETPTPAPAATTSSAAPAAPRAPPAAAPGGFTRAFGSAAAAPHAQETAATRALSSQALLDSQSASMAAQDAQLGDLAAVLRRQRTLAGAMNAELAQQNELLQSFGGELESVQRKMGTAQGQMKRLG</sequence>
<gene>
    <name evidence="4" type="ORF">FA09DRAFT_109250</name>
</gene>
<dbReference type="SUPFAM" id="SSF64268">
    <property type="entry name" value="PX domain"/>
    <property type="match status" value="1"/>
</dbReference>
<keyword evidence="5" id="KW-1185">Reference proteome</keyword>
<evidence type="ECO:0008006" key="6">
    <source>
        <dbReference type="Google" id="ProtNLM"/>
    </source>
</evidence>
<dbReference type="Gene3D" id="1.20.5.110">
    <property type="match status" value="1"/>
</dbReference>
<feature type="region of interest" description="Disordered" evidence="1">
    <location>
        <begin position="149"/>
        <end position="180"/>
    </location>
</feature>
<evidence type="ECO:0000259" key="3">
    <source>
        <dbReference type="PROSITE" id="PS50195"/>
    </source>
</evidence>
<dbReference type="PROSITE" id="PS50195">
    <property type="entry name" value="PX"/>
    <property type="match status" value="1"/>
</dbReference>
<dbReference type="Pfam" id="PF00787">
    <property type="entry name" value="PX"/>
    <property type="match status" value="1"/>
</dbReference>
<dbReference type="STRING" id="58919.A0A316ZFY8"/>
<feature type="domain" description="PX" evidence="3">
    <location>
        <begin position="1"/>
        <end position="141"/>
    </location>
</feature>
<proteinExistence type="predicted"/>
<dbReference type="SUPFAM" id="SSF58038">
    <property type="entry name" value="SNARE fusion complex"/>
    <property type="match status" value="1"/>
</dbReference>
<dbReference type="PROSITE" id="PS50192">
    <property type="entry name" value="T_SNARE"/>
    <property type="match status" value="1"/>
</dbReference>
<dbReference type="RefSeq" id="XP_025600939.1">
    <property type="nucleotide sequence ID" value="XM_025738985.1"/>
</dbReference>
<evidence type="ECO:0000259" key="2">
    <source>
        <dbReference type="PROSITE" id="PS50192"/>
    </source>
</evidence>
<dbReference type="InterPro" id="IPR000727">
    <property type="entry name" value="T_SNARE_dom"/>
</dbReference>
<evidence type="ECO:0000313" key="4">
    <source>
        <dbReference type="EMBL" id="PWO00661.1"/>
    </source>
</evidence>
<dbReference type="CDD" id="cd15858">
    <property type="entry name" value="SNARE_VAM7"/>
    <property type="match status" value="1"/>
</dbReference>
<evidence type="ECO:0000256" key="1">
    <source>
        <dbReference type="SAM" id="MobiDB-lite"/>
    </source>
</evidence>
<dbReference type="Proteomes" id="UP000245946">
    <property type="component" value="Unassembled WGS sequence"/>
</dbReference>
<dbReference type="InterPro" id="IPR001683">
    <property type="entry name" value="PX_dom"/>
</dbReference>